<organism evidence="3 4">
    <name type="scientific">Leptospira alstonii serovar Sichuan str. 79601</name>
    <dbReference type="NCBI Taxonomy" id="1218565"/>
    <lineage>
        <taxon>Bacteria</taxon>
        <taxon>Pseudomonadati</taxon>
        <taxon>Spirochaetota</taxon>
        <taxon>Spirochaetia</taxon>
        <taxon>Leptospirales</taxon>
        <taxon>Leptospiraceae</taxon>
        <taxon>Leptospira</taxon>
    </lineage>
</organism>
<proteinExistence type="inferred from homology"/>
<dbReference type="PANTHER" id="PTHR34611">
    <property type="match status" value="1"/>
</dbReference>
<dbReference type="Proteomes" id="UP000011988">
    <property type="component" value="Unassembled WGS sequence"/>
</dbReference>
<dbReference type="PATRIC" id="fig|1218565.3.peg.3015"/>
<dbReference type="InterPro" id="IPR010106">
    <property type="entry name" value="RpnA"/>
</dbReference>
<dbReference type="GO" id="GO:0006310">
    <property type="term" value="P:DNA recombination"/>
    <property type="evidence" value="ECO:0007669"/>
    <property type="project" value="TreeGrafter"/>
</dbReference>
<dbReference type="AlphaFoldDB" id="M6D4Q1"/>
<evidence type="ECO:0000313" key="4">
    <source>
        <dbReference type="Proteomes" id="UP000011988"/>
    </source>
</evidence>
<evidence type="ECO:0000259" key="2">
    <source>
        <dbReference type="Pfam" id="PF04754"/>
    </source>
</evidence>
<feature type="domain" description="Transposase (putative) YhgA-like" evidence="2">
    <location>
        <begin position="6"/>
        <end position="205"/>
    </location>
</feature>
<protein>
    <recommendedName>
        <fullName evidence="2">Transposase (putative) YhgA-like domain-containing protein</fullName>
    </recommendedName>
</protein>
<evidence type="ECO:0000256" key="1">
    <source>
        <dbReference type="ARBA" id="ARBA00009787"/>
    </source>
</evidence>
<name>M6D4Q1_9LEPT</name>
<accession>M6D4Q1</accession>
<sequence length="301" mass="34693">MAEVNNPHDRLMRETFQDKAEAISFFKDTLPSEVLKLLELSNLELSESSFVSEELKAEQTDLLFKIPLKSGHQANVYLLFEHKSYLAPGIYIQLLGYLAEIYRNQHRNGGPLCVVIPFVFYHGEKEWRLGARFLNQFTLSFEELMHLKVFIPDFRIELFDLSGVEVEEKLESITLQVIFGVVQRIHEGEKVFERVLLGLFSLLIDITDEAKRVAILNKLLLYIYSVRDSKPSALKDLLHLSNLKRYEELAMTTAEKLIQEGKIEGKIEDARKMLAKGIDLKTILEITELTEKDLRAHGIIE</sequence>
<dbReference type="Pfam" id="PF04754">
    <property type="entry name" value="Transposase_31"/>
    <property type="match status" value="1"/>
</dbReference>
<reference evidence="3 4" key="1">
    <citation type="submission" date="2013-01" db="EMBL/GenBank/DDBJ databases">
        <authorList>
            <person name="Harkins D.M."/>
            <person name="Durkin A.S."/>
            <person name="Brinkac L.M."/>
            <person name="Haft D.H."/>
            <person name="Selengut J.D."/>
            <person name="Sanka R."/>
            <person name="DePew J."/>
            <person name="Purushe J."/>
            <person name="Galloway R.L."/>
            <person name="Vinetz J.M."/>
            <person name="Sutton G.G."/>
            <person name="Nierman W.C."/>
            <person name="Fouts D.E."/>
        </authorList>
    </citation>
    <scope>NUCLEOTIDE SEQUENCE [LARGE SCALE GENOMIC DNA]</scope>
    <source>
        <strain evidence="3 4">79601</strain>
    </source>
</reference>
<evidence type="ECO:0000313" key="3">
    <source>
        <dbReference type="EMBL" id="EMJ93500.1"/>
    </source>
</evidence>
<dbReference type="EMBL" id="ANIK01000065">
    <property type="protein sequence ID" value="EMJ93500.1"/>
    <property type="molecule type" value="Genomic_DNA"/>
</dbReference>
<dbReference type="NCBIfam" id="TIGR01784">
    <property type="entry name" value="T_den_put_tspse"/>
    <property type="match status" value="1"/>
</dbReference>
<comment type="caution">
    <text evidence="3">The sequence shown here is derived from an EMBL/GenBank/DDBJ whole genome shotgun (WGS) entry which is preliminary data.</text>
</comment>
<dbReference type="InterPro" id="IPR051699">
    <property type="entry name" value="Rpn/YhgA-like_nuclease"/>
</dbReference>
<dbReference type="GO" id="GO:1990238">
    <property type="term" value="F:double-stranded DNA endonuclease activity"/>
    <property type="evidence" value="ECO:0007669"/>
    <property type="project" value="TreeGrafter"/>
</dbReference>
<dbReference type="PANTHER" id="PTHR34611:SF2">
    <property type="entry name" value="INACTIVE RECOMBINATION-PROMOTING NUCLEASE-LIKE PROTEIN RPNE-RELATED"/>
    <property type="match status" value="1"/>
</dbReference>
<dbReference type="RefSeq" id="WP_020774137.1">
    <property type="nucleotide sequence ID" value="NZ_ANIK01000065.1"/>
</dbReference>
<gene>
    <name evidence="3" type="ORF">LEP1GSC194_1170</name>
</gene>
<dbReference type="OrthoDB" id="344848at2"/>
<comment type="similarity">
    <text evidence="1">Belongs to the Rpn/YhgA-like nuclease family.</text>
</comment>
<dbReference type="InterPro" id="IPR006842">
    <property type="entry name" value="Transposase_31"/>
</dbReference>